<dbReference type="AlphaFoldDB" id="A0A429X2S5"/>
<name>A0A429X2S5_SIMTE</name>
<dbReference type="OrthoDB" id="2048198at2"/>
<reference evidence="1 2" key="1">
    <citation type="submission" date="2018-12" db="EMBL/GenBank/DDBJ databases">
        <authorList>
            <person name="Sun L."/>
            <person name="Chen Z."/>
        </authorList>
    </citation>
    <scope>NUCLEOTIDE SEQUENCE [LARGE SCALE GENOMIC DNA]</scope>
    <source>
        <strain evidence="1 2">LMG 29736</strain>
    </source>
</reference>
<evidence type="ECO:0000313" key="2">
    <source>
        <dbReference type="Proteomes" id="UP000287296"/>
    </source>
</evidence>
<evidence type="ECO:0000313" key="1">
    <source>
        <dbReference type="EMBL" id="RST57676.1"/>
    </source>
</evidence>
<dbReference type="EMBL" id="QYTW02000030">
    <property type="protein sequence ID" value="RST57676.1"/>
    <property type="molecule type" value="Genomic_DNA"/>
</dbReference>
<accession>A0A429X2S5</accession>
<comment type="caution">
    <text evidence="1">The sequence shown here is derived from an EMBL/GenBank/DDBJ whole genome shotgun (WGS) entry which is preliminary data.</text>
</comment>
<dbReference type="Proteomes" id="UP000287296">
    <property type="component" value="Unassembled WGS sequence"/>
</dbReference>
<protein>
    <submittedName>
        <fullName evidence="1">Uncharacterized protein</fullName>
    </submittedName>
</protein>
<organism evidence="1 2">
    <name type="scientific">Siminovitchia terrae</name>
    <name type="common">Bacillus terrae</name>
    <dbReference type="NCBI Taxonomy" id="1914933"/>
    <lineage>
        <taxon>Bacteria</taxon>
        <taxon>Bacillati</taxon>
        <taxon>Bacillota</taxon>
        <taxon>Bacilli</taxon>
        <taxon>Bacillales</taxon>
        <taxon>Bacillaceae</taxon>
        <taxon>Siminovitchia</taxon>
    </lineage>
</organism>
<gene>
    <name evidence="1" type="ORF">D5F11_021695</name>
</gene>
<dbReference type="RefSeq" id="WP_120118323.1">
    <property type="nucleotide sequence ID" value="NZ_QYTW02000030.1"/>
</dbReference>
<proteinExistence type="predicted"/>
<sequence>MAYLTYEEFKKLNSADVDEKKFDELLPKASAILDNVTSHFYARYDMEKDNPWRVDKFKRALCAQIEYFNELGATTFESINNAPQTFSAGRTSVSNASRYNPSGANESKPLVAEDVFVYLEGTGLLYAGIGVRSW</sequence>